<feature type="compositionally biased region" description="Basic residues" evidence="1">
    <location>
        <begin position="1254"/>
        <end position="1269"/>
    </location>
</feature>
<name>A0A9W2Z5Z6_BIOGL</name>
<feature type="region of interest" description="Disordered" evidence="1">
    <location>
        <begin position="276"/>
        <end position="438"/>
    </location>
</feature>
<feature type="compositionally biased region" description="Polar residues" evidence="1">
    <location>
        <begin position="711"/>
        <end position="726"/>
    </location>
</feature>
<reference evidence="3" key="1">
    <citation type="submission" date="2025-08" db="UniProtKB">
        <authorList>
            <consortium name="RefSeq"/>
        </authorList>
    </citation>
    <scope>IDENTIFICATION</scope>
</reference>
<feature type="region of interest" description="Disordered" evidence="1">
    <location>
        <begin position="572"/>
        <end position="609"/>
    </location>
</feature>
<feature type="compositionally biased region" description="Low complexity" evidence="1">
    <location>
        <begin position="1215"/>
        <end position="1228"/>
    </location>
</feature>
<feature type="compositionally biased region" description="Basic and acidic residues" evidence="1">
    <location>
        <begin position="1087"/>
        <end position="1127"/>
    </location>
</feature>
<feature type="compositionally biased region" description="Basic residues" evidence="1">
    <location>
        <begin position="132"/>
        <end position="141"/>
    </location>
</feature>
<evidence type="ECO:0000313" key="2">
    <source>
        <dbReference type="Proteomes" id="UP001165740"/>
    </source>
</evidence>
<feature type="compositionally biased region" description="Basic and acidic residues" evidence="1">
    <location>
        <begin position="1062"/>
        <end position="1080"/>
    </location>
</feature>
<feature type="region of interest" description="Disordered" evidence="1">
    <location>
        <begin position="996"/>
        <end position="1338"/>
    </location>
</feature>
<feature type="region of interest" description="Disordered" evidence="1">
    <location>
        <begin position="176"/>
        <end position="228"/>
    </location>
</feature>
<dbReference type="OrthoDB" id="6436361at2759"/>
<accession>A0A9W2Z5Z6</accession>
<evidence type="ECO:0000256" key="1">
    <source>
        <dbReference type="SAM" id="MobiDB-lite"/>
    </source>
</evidence>
<feature type="compositionally biased region" description="Basic and acidic residues" evidence="1">
    <location>
        <begin position="1649"/>
        <end position="1665"/>
    </location>
</feature>
<feature type="region of interest" description="Disordered" evidence="1">
    <location>
        <begin position="707"/>
        <end position="734"/>
    </location>
</feature>
<feature type="compositionally biased region" description="Polar residues" evidence="1">
    <location>
        <begin position="883"/>
        <end position="892"/>
    </location>
</feature>
<feature type="compositionally biased region" description="Basic and acidic residues" evidence="1">
    <location>
        <begin position="404"/>
        <end position="419"/>
    </location>
</feature>
<feature type="compositionally biased region" description="Basic residues" evidence="1">
    <location>
        <begin position="210"/>
        <end position="219"/>
    </location>
</feature>
<dbReference type="Proteomes" id="UP001165740">
    <property type="component" value="Chromosome 16"/>
</dbReference>
<feature type="compositionally biased region" description="Basic and acidic residues" evidence="1">
    <location>
        <begin position="1279"/>
        <end position="1302"/>
    </location>
</feature>
<dbReference type="RefSeq" id="XP_055870387.1">
    <property type="nucleotide sequence ID" value="XM_056014412.1"/>
</dbReference>
<feature type="compositionally biased region" description="Polar residues" evidence="1">
    <location>
        <begin position="1304"/>
        <end position="1316"/>
    </location>
</feature>
<feature type="region of interest" description="Disordered" evidence="1">
    <location>
        <begin position="1648"/>
        <end position="1730"/>
    </location>
</feature>
<dbReference type="GeneID" id="106057828"/>
<sequence>MQAAIRIVDKSTGDGVDTARRTFVPILSGELVLNDAEEVILSPTHSTICNILSDPGYPLGLSSSRQFLKRQKSAIGFHLRSRSIRESKSHRPSIFKAETGLERQKVSDHDLQNDALRDFTAEKKILAETSRRRSSKKKTPLAKRSSSFLPRSVKPGLQGSITSLVSSRSITLIRGLKQTSSDEEERKQSAARTVKKPEESDDAVDTTKPMPRKSSRKGKSVGSALQMSAEESDYIKKLQRRTKSLDEGKKSLPSDVLESKVSVVSRFAKLESKLDAVTSSTQRGVTEIKSPKAQRVARSSSIVVPKPLRAPSISRKSRKRSSGTGAYERQLEELQNQLEKDKSKRKKGEGPASKVKAAIVNPTRLQLIRQHLKIGPKETEEAESDERESSESLSMAEPSMWELLSKKRDSEKEKPKFVDEIPEETSEPKRPKKRNLIHSQWKNSSMTFVRAQTNWRKLVHSVRRASIDEKEKYTLKNTRWDDISAQEQAKDEDDSSKVMVEFMKHHHVHRKSLYRKVDSSTIVTRHIGATETKVSIPRSIISSDPQSSPDLLDSSKPIIPESLLITIQQKMPHGMRYQGGSMPEKTKSSKRLDKSKKRKPSVTSANIPKRIDSFGEAALQVISALSKKKPGHKELDGTRDVLLRGTESAILTTESEESPEEDLPIKPSYRPIGLFKKFILEEPEGTTSSDTPYVKMMKDEFKKEKLRKGSYHQNKANSDTDLTRASSETKIHESKSDSKVSFEKVIDAKWRLIEERNRFKGQRDPYAIHYTESFMNLSLPMVPVETPPGKDASSKRGLARKEKEAKKLLLKKASSDSTSSLVSFASSLELPDAVKRSKVLIDQKQYKDELIDTVTTKTKLKKKAGDRPLSSPLDNIKRKRSVTHPSSGSITFLQDDMMTDEAETDIAAAEEATEMPKSPKYSDVTGLRDRPLETEIAPETKIKKIRRETIEGQQQSSLPDGERVTEDDEEQLKPTESDIAAERIMKGKSSQLSLFASSTSSSEDEFVKHDSETPVAADFDEKSEDRKALRRTLYEVDTRSEQEAPLEITKGGFTAERKKTRKADGRFTRAPETVAEEKMLKRTRIVKRGEFAMGKETKAPPEEKMLKRTRREKQDEFTMGKETKAPTEEQMLIETRSIKHDEFEMGQEPRIPSEEKMLKRTGKEKQDEFAMGKEPRVLSDEKMLERTRSAKQDEFATGKESRVPSEERILKRTPSAKQSSSAMESSSVESRDDVSSITKTSEASYKSQRQDTPKRKRDNKPKGKIKKKEQKYTTPSMADLDRLEGISKRDDSGRAQLYREDSEGSQVSKTTSSMILQSKKDKSDHDAGLVDTGSTSQEGAELSRTILFESAMTGASDTTVKFPRGKDYLTPKQSTPDIAMGFTSDNFYSKTSSHMGDWLQKQLKDREASLTSVKDKVLSFHTTSSLGHAPLRKATFGGKEVLPPIRDTKQAAAVKDLPFTGPRILKPLPGRVYTFIKPFSRLSSEGHSEKSSLSHFLRSYVHVNQERAMARAQWLSRIATSDTTDACARPPLQPRIKRRFQGWDGGTSLESHTMIDLPDFIDNVPTLIKALTDTKERIQKRCQDEKNYHKNIQFSKSPAEVSQEYTAYHGIEELFQFMLTSVVQNRPDDPLNYLIELTRGILRQMSKRQTMDDLKEKQARFHDPSSHQSLRRGLNRTPSSTLSNMSNASTYTSTTSSSSSSPQSQLSSAPLRSLSSTTSSSSSSLLSSSHGVYSSKFNETLRL</sequence>
<dbReference type="CDD" id="cd22961">
    <property type="entry name" value="DD_TEX55-like"/>
    <property type="match status" value="1"/>
</dbReference>
<feature type="compositionally biased region" description="Basic and acidic residues" evidence="1">
    <location>
        <begin position="1151"/>
        <end position="1210"/>
    </location>
</feature>
<gene>
    <name evidence="3" type="primary">LOC106057828</name>
</gene>
<organism evidence="2 3">
    <name type="scientific">Biomphalaria glabrata</name>
    <name type="common">Bloodfluke planorb</name>
    <name type="synonym">Freshwater snail</name>
    <dbReference type="NCBI Taxonomy" id="6526"/>
    <lineage>
        <taxon>Eukaryota</taxon>
        <taxon>Metazoa</taxon>
        <taxon>Spiralia</taxon>
        <taxon>Lophotrochozoa</taxon>
        <taxon>Mollusca</taxon>
        <taxon>Gastropoda</taxon>
        <taxon>Heterobranchia</taxon>
        <taxon>Euthyneura</taxon>
        <taxon>Panpulmonata</taxon>
        <taxon>Hygrophila</taxon>
        <taxon>Lymnaeoidea</taxon>
        <taxon>Planorbidae</taxon>
        <taxon>Biomphalaria</taxon>
    </lineage>
</organism>
<feature type="region of interest" description="Disordered" evidence="1">
    <location>
        <begin position="127"/>
        <end position="160"/>
    </location>
</feature>
<feature type="compositionally biased region" description="Basic and acidic residues" evidence="1">
    <location>
        <begin position="1318"/>
        <end position="1328"/>
    </location>
</feature>
<keyword evidence="2" id="KW-1185">Reference proteome</keyword>
<feature type="compositionally biased region" description="Basic and acidic residues" evidence="1">
    <location>
        <begin position="1019"/>
        <end position="1042"/>
    </location>
</feature>
<feature type="region of interest" description="Disordered" evidence="1">
    <location>
        <begin position="862"/>
        <end position="978"/>
    </location>
</feature>
<feature type="compositionally biased region" description="Polar residues" evidence="1">
    <location>
        <begin position="1237"/>
        <end position="1247"/>
    </location>
</feature>
<proteinExistence type="predicted"/>
<evidence type="ECO:0000313" key="3">
    <source>
        <dbReference type="RefSeq" id="XP_055870387.1"/>
    </source>
</evidence>
<protein>
    <submittedName>
        <fullName evidence="3">Uncharacterized protein LOC106057828 isoform X1</fullName>
    </submittedName>
</protein>
<feature type="compositionally biased region" description="Basic and acidic residues" evidence="1">
    <location>
        <begin position="926"/>
        <end position="950"/>
    </location>
</feature>
<feature type="compositionally biased region" description="Low complexity" evidence="1">
    <location>
        <begin position="1683"/>
        <end position="1729"/>
    </location>
</feature>